<keyword evidence="5" id="KW-1185">Reference proteome</keyword>
<sequence length="470" mass="52660">MKVTRIACSKNLNAHKYGQLAEQARRLGQVRSLAWRKYGALAGVGVSDRTIRDQWMKDGTAETFGVLATDWKETLRDAVADIKANREAAKALVRQTIRRRTTDEAERKRLFTALKRDQWVDDPYLSRLMRKHWKHGQNRTANQIVVRSDLYRTFTVTEGGDVWLAVPSLVRRQLIAIPLNTTVAPTGTLRLILRDGRVEVHYQIDGSSLKSSQRSCGTAKIGVDKGYSEVLTDSKSNHHGQELGGLLRTESDFHKAKNARRAKIQAVAEKARAVGNSAKADRITRNNLGTKKRNRRRRAFEACVRSVTFTAARAVIDKAKHVVAEDLTRSFPAGKKLGKNTNRRLAAWNKGVTAEALHSVSERRGSALTLVNAAYTSQVAPCCRILGTRKGDRLHCTQCGAVWQADHAGAINVLERDGDPDITLHTPHPRVKQIIQERADRRRTRLPVQDSSTPVRRAKYPSQATKLRQQ</sequence>
<dbReference type="STRING" id="909626.AQJ91_34665"/>
<evidence type="ECO:0000313" key="5">
    <source>
        <dbReference type="Proteomes" id="UP000053260"/>
    </source>
</evidence>
<feature type="region of interest" description="Disordered" evidence="2">
    <location>
        <begin position="439"/>
        <end position="470"/>
    </location>
</feature>
<proteinExistence type="predicted"/>
<reference evidence="4 5" key="1">
    <citation type="submission" date="2015-10" db="EMBL/GenBank/DDBJ databases">
        <title>Draft genome sequence of Streptomyces sp. RV15, isolated from a marine sponge.</title>
        <authorList>
            <person name="Ruckert C."/>
            <person name="Abdelmohsen U.R."/>
            <person name="Winkler A."/>
            <person name="Hentschel U."/>
            <person name="Kalinowski J."/>
            <person name="Kampfer P."/>
            <person name="Glaeser S."/>
        </authorList>
    </citation>
    <scope>NUCLEOTIDE SEQUENCE [LARGE SCALE GENOMIC DNA]</scope>
    <source>
        <strain evidence="4 5">RV15</strain>
    </source>
</reference>
<dbReference type="GO" id="GO:0003677">
    <property type="term" value="F:DNA binding"/>
    <property type="evidence" value="ECO:0007669"/>
    <property type="project" value="UniProtKB-KW"/>
</dbReference>
<dbReference type="AlphaFoldDB" id="A0A101UTP7"/>
<evidence type="ECO:0000256" key="2">
    <source>
        <dbReference type="SAM" id="MobiDB-lite"/>
    </source>
</evidence>
<keyword evidence="1" id="KW-0238">DNA-binding</keyword>
<gene>
    <name evidence="4" type="ORF">AQJ91_34665</name>
</gene>
<name>A0A101UTP7_9ACTN</name>
<evidence type="ECO:0000259" key="3">
    <source>
        <dbReference type="Pfam" id="PF07282"/>
    </source>
</evidence>
<feature type="domain" description="Cas12f1-like TNB" evidence="3">
    <location>
        <begin position="357"/>
        <end position="413"/>
    </location>
</feature>
<dbReference type="InterPro" id="IPR010095">
    <property type="entry name" value="Cas12f1-like_TNB"/>
</dbReference>
<dbReference type="Pfam" id="PF07282">
    <property type="entry name" value="Cas12f1-like_TNB"/>
    <property type="match status" value="1"/>
</dbReference>
<evidence type="ECO:0000256" key="1">
    <source>
        <dbReference type="ARBA" id="ARBA00023125"/>
    </source>
</evidence>
<dbReference type="RefSeq" id="WP_067029561.1">
    <property type="nucleotide sequence ID" value="NZ_KQ949103.1"/>
</dbReference>
<protein>
    <recommendedName>
        <fullName evidence="3">Cas12f1-like TNB domain-containing protein</fullName>
    </recommendedName>
</protein>
<dbReference type="Proteomes" id="UP000053260">
    <property type="component" value="Unassembled WGS sequence"/>
</dbReference>
<evidence type="ECO:0000313" key="4">
    <source>
        <dbReference type="EMBL" id="KUO16678.1"/>
    </source>
</evidence>
<organism evidence="4 5">
    <name type="scientific">Streptomyces dysideae</name>
    <dbReference type="NCBI Taxonomy" id="909626"/>
    <lineage>
        <taxon>Bacteria</taxon>
        <taxon>Bacillati</taxon>
        <taxon>Actinomycetota</taxon>
        <taxon>Actinomycetes</taxon>
        <taxon>Kitasatosporales</taxon>
        <taxon>Streptomycetaceae</taxon>
        <taxon>Streptomyces</taxon>
    </lineage>
</organism>
<dbReference type="EMBL" id="LMXB01000084">
    <property type="protein sequence ID" value="KUO16678.1"/>
    <property type="molecule type" value="Genomic_DNA"/>
</dbReference>
<accession>A0A101UTP7</accession>
<dbReference type="OrthoDB" id="501880at2"/>
<comment type="caution">
    <text evidence="4">The sequence shown here is derived from an EMBL/GenBank/DDBJ whole genome shotgun (WGS) entry which is preliminary data.</text>
</comment>